<dbReference type="InterPro" id="IPR006699">
    <property type="entry name" value="GlpP"/>
</dbReference>
<comment type="caution">
    <text evidence="1">The sequence shown here is derived from an EMBL/GenBank/DDBJ whole genome shotgun (WGS) entry which is preliminary data.</text>
</comment>
<organism evidence="1 2">
    <name type="scientific">Agathobacter ruminis</name>
    <dbReference type="NCBI Taxonomy" id="1712665"/>
    <lineage>
        <taxon>Bacteria</taxon>
        <taxon>Bacillati</taxon>
        <taxon>Bacillota</taxon>
        <taxon>Clostridia</taxon>
        <taxon>Lachnospirales</taxon>
        <taxon>Lachnospiraceae</taxon>
        <taxon>Agathobacter</taxon>
    </lineage>
</organism>
<keyword evidence="2" id="KW-1185">Reference proteome</keyword>
<sequence>MKSQFREMIENCPIICAIKDENGLQQCKDNDSEIVFILYGDICNIADIVKTVKSYGKLAMVHLDLIAGLSPKEVAVDFIRKYTQADGIITTKPALIKRAKELSLYTVLRFFVIDSMAFSNIERQLSAARPDLIEILPALMPKVLSRICKMTNIPVIAGGLVSEKEDIMELLDAGVACISSTNPAVWDL</sequence>
<evidence type="ECO:0000313" key="2">
    <source>
        <dbReference type="Proteomes" id="UP000224563"/>
    </source>
</evidence>
<dbReference type="PANTHER" id="PTHR35787">
    <property type="entry name" value="GLYCEROL UPTAKE OPERON ANTITERMINATOR REGULATORY PROTEIN"/>
    <property type="match status" value="1"/>
</dbReference>
<gene>
    <name evidence="1" type="ORF">CSX02_09255</name>
</gene>
<reference evidence="1 2" key="1">
    <citation type="submission" date="2017-10" db="EMBL/GenBank/DDBJ databases">
        <title>Resolving the taxonomy of Roseburia spp., Eubacterium rectale and Agathobacter spp. through phylogenomic analysis.</title>
        <authorList>
            <person name="Sheridan P.O."/>
            <person name="Walker A.W."/>
            <person name="Duncan S.H."/>
            <person name="Scott K.P."/>
            <person name="Toole P.W.O."/>
            <person name="Luis P."/>
            <person name="Flint H.J."/>
        </authorList>
    </citation>
    <scope>NUCLEOTIDE SEQUENCE [LARGE SCALE GENOMIC DNA]</scope>
    <source>
        <strain evidence="1 2">JK623</strain>
    </source>
</reference>
<dbReference type="GO" id="GO:0006355">
    <property type="term" value="P:regulation of DNA-templated transcription"/>
    <property type="evidence" value="ECO:0007669"/>
    <property type="project" value="InterPro"/>
</dbReference>
<reference evidence="1 2" key="2">
    <citation type="submission" date="2017-10" db="EMBL/GenBank/DDBJ databases">
        <authorList>
            <person name="Banno H."/>
            <person name="Chua N.-H."/>
        </authorList>
    </citation>
    <scope>NUCLEOTIDE SEQUENCE [LARGE SCALE GENOMIC DNA]</scope>
    <source>
        <strain evidence="1 2">JK623</strain>
    </source>
</reference>
<proteinExistence type="predicted"/>
<dbReference type="GO" id="GO:0006071">
    <property type="term" value="P:glycerol metabolic process"/>
    <property type="evidence" value="ECO:0007669"/>
    <property type="project" value="InterPro"/>
</dbReference>
<dbReference type="EMBL" id="PDYG01000074">
    <property type="protein sequence ID" value="PHU37259.1"/>
    <property type="molecule type" value="Genomic_DNA"/>
</dbReference>
<dbReference type="Proteomes" id="UP000224563">
    <property type="component" value="Unassembled WGS sequence"/>
</dbReference>
<dbReference type="InterPro" id="IPR013785">
    <property type="entry name" value="Aldolase_TIM"/>
</dbReference>
<dbReference type="SUPFAM" id="SSF110391">
    <property type="entry name" value="GlpP-like"/>
    <property type="match status" value="1"/>
</dbReference>
<dbReference type="PIRSF" id="PIRSF016897">
    <property type="entry name" value="GlpP"/>
    <property type="match status" value="1"/>
</dbReference>
<evidence type="ECO:0000313" key="1">
    <source>
        <dbReference type="EMBL" id="PHU37259.1"/>
    </source>
</evidence>
<dbReference type="AlphaFoldDB" id="A0A2G3E1Z4"/>
<dbReference type="PANTHER" id="PTHR35787:SF1">
    <property type="entry name" value="GLYCEROL UPTAKE OPERON ANTITERMINATOR REGULATORY PROTEIN"/>
    <property type="match status" value="1"/>
</dbReference>
<name>A0A2G3E1Z4_9FIRM</name>
<dbReference type="Pfam" id="PF04309">
    <property type="entry name" value="G3P_antiterm"/>
    <property type="match status" value="1"/>
</dbReference>
<dbReference type="Gene3D" id="3.20.20.70">
    <property type="entry name" value="Aldolase class I"/>
    <property type="match status" value="1"/>
</dbReference>
<protein>
    <submittedName>
        <fullName evidence="1">Glycerol-3-phosphate responsive antiterminator</fullName>
    </submittedName>
</protein>
<dbReference type="RefSeq" id="WP_031544846.1">
    <property type="nucleotide sequence ID" value="NZ_JANSWH010000072.1"/>
</dbReference>
<accession>A0A2G3E1Z4</accession>